<dbReference type="PANTHER" id="PTHR20941:SF1">
    <property type="entry name" value="FOLIC ACID SYNTHESIS PROTEIN FOL1"/>
    <property type="match status" value="1"/>
</dbReference>
<dbReference type="Pfam" id="PF00809">
    <property type="entry name" value="Pterin_bind"/>
    <property type="match status" value="1"/>
</dbReference>
<evidence type="ECO:0000256" key="2">
    <source>
        <dbReference type="ARBA" id="ARBA00001946"/>
    </source>
</evidence>
<dbReference type="AlphaFoldDB" id="A0A1R4B8U3"/>
<keyword evidence="11 14" id="KW-0289">Folate biosynthesis</keyword>
<evidence type="ECO:0000256" key="5">
    <source>
        <dbReference type="ARBA" id="ARBA00011738"/>
    </source>
</evidence>
<dbReference type="InterPro" id="IPR000489">
    <property type="entry name" value="Pterin-binding_dom"/>
</dbReference>
<dbReference type="InterPro" id="IPR011005">
    <property type="entry name" value="Dihydropteroate_synth-like_sf"/>
</dbReference>
<keyword evidence="10 14" id="KW-0460">Magnesium</keyword>
<dbReference type="STRING" id="1918946.VPAL9027_03365"/>
<dbReference type="InterPro" id="IPR045031">
    <property type="entry name" value="DHP_synth-like"/>
</dbReference>
<dbReference type="PROSITE" id="PS00792">
    <property type="entry name" value="DHPS_1"/>
    <property type="match status" value="1"/>
</dbReference>
<comment type="subunit">
    <text evidence="5">Homodimer.</text>
</comment>
<keyword evidence="17" id="KW-1185">Reference proteome</keyword>
<comment type="similarity">
    <text evidence="4 14">Belongs to the DHPS family.</text>
</comment>
<dbReference type="PROSITE" id="PS50972">
    <property type="entry name" value="PTERIN_BINDING"/>
    <property type="match status" value="1"/>
</dbReference>
<dbReference type="PANTHER" id="PTHR20941">
    <property type="entry name" value="FOLATE SYNTHESIS PROTEINS"/>
    <property type="match status" value="1"/>
</dbReference>
<dbReference type="Proteomes" id="UP000189475">
    <property type="component" value="Unassembled WGS sequence"/>
</dbReference>
<name>A0A1R4B8U3_9VIBR</name>
<organism evidence="16 17">
    <name type="scientific">Vibrio palustris</name>
    <dbReference type="NCBI Taxonomy" id="1918946"/>
    <lineage>
        <taxon>Bacteria</taxon>
        <taxon>Pseudomonadati</taxon>
        <taxon>Pseudomonadota</taxon>
        <taxon>Gammaproteobacteria</taxon>
        <taxon>Vibrionales</taxon>
        <taxon>Vibrionaceae</taxon>
        <taxon>Vibrio</taxon>
    </lineage>
</organism>
<dbReference type="FunFam" id="3.20.20.20:FF:000004">
    <property type="entry name" value="Dihydropteroate synthase"/>
    <property type="match status" value="1"/>
</dbReference>
<evidence type="ECO:0000256" key="14">
    <source>
        <dbReference type="RuleBase" id="RU361205"/>
    </source>
</evidence>
<dbReference type="SUPFAM" id="SSF51717">
    <property type="entry name" value="Dihydropteroate synthetase-like"/>
    <property type="match status" value="1"/>
</dbReference>
<evidence type="ECO:0000259" key="15">
    <source>
        <dbReference type="PROSITE" id="PS50972"/>
    </source>
</evidence>
<dbReference type="GO" id="GO:0005829">
    <property type="term" value="C:cytosol"/>
    <property type="evidence" value="ECO:0007669"/>
    <property type="project" value="TreeGrafter"/>
</dbReference>
<evidence type="ECO:0000256" key="13">
    <source>
        <dbReference type="ARBA" id="ARBA00053449"/>
    </source>
</evidence>
<keyword evidence="9 14" id="KW-0479">Metal-binding</keyword>
<evidence type="ECO:0000256" key="7">
    <source>
        <dbReference type="ARBA" id="ARBA00016919"/>
    </source>
</evidence>
<accession>A0A1R4B8U3</accession>
<feature type="domain" description="Pterin-binding" evidence="15">
    <location>
        <begin position="16"/>
        <end position="269"/>
    </location>
</feature>
<dbReference type="PROSITE" id="PS00793">
    <property type="entry name" value="DHPS_2"/>
    <property type="match status" value="1"/>
</dbReference>
<evidence type="ECO:0000256" key="9">
    <source>
        <dbReference type="ARBA" id="ARBA00022723"/>
    </source>
</evidence>
<evidence type="ECO:0000256" key="8">
    <source>
        <dbReference type="ARBA" id="ARBA00022679"/>
    </source>
</evidence>
<sequence>MMKLQTPTKQLLLDSPLVMGILNTTPDSFSDGGRYTQIERALQRALQMRDAGVAMIDIGGESTRPGAPEVSLEEELSRVIPVVKAIREHDKDIWISIDTSKAEVMQQAIDAGADIINDVRSLTQEGVLDVVAKAQVPVCIMHMQGQPKTMQDAPDYDDVVADVDGFLQQRIYECEQAGILRSNIIIDPGFGFGKTLAHNYQLLDKLEQFHQYNLPILAGMSRKSMIFKPLNKKPAECMVGSVACATLAASKGAHIIRVHDFEETIEAIEIVKLMKK</sequence>
<dbReference type="NCBIfam" id="TIGR01496">
    <property type="entry name" value="DHPS"/>
    <property type="match status" value="1"/>
</dbReference>
<reference evidence="16 17" key="1">
    <citation type="submission" date="2017-02" db="EMBL/GenBank/DDBJ databases">
        <authorList>
            <person name="Peterson S.W."/>
        </authorList>
    </citation>
    <scope>NUCLEOTIDE SEQUENCE [LARGE SCALE GENOMIC DNA]</scope>
    <source>
        <strain evidence="16 17">CECT 9027</strain>
    </source>
</reference>
<dbReference type="Gene3D" id="3.20.20.20">
    <property type="entry name" value="Dihydropteroate synthase-like"/>
    <property type="match status" value="1"/>
</dbReference>
<evidence type="ECO:0000256" key="11">
    <source>
        <dbReference type="ARBA" id="ARBA00022909"/>
    </source>
</evidence>
<evidence type="ECO:0000256" key="1">
    <source>
        <dbReference type="ARBA" id="ARBA00000012"/>
    </source>
</evidence>
<dbReference type="GO" id="GO:0046872">
    <property type="term" value="F:metal ion binding"/>
    <property type="evidence" value="ECO:0007669"/>
    <property type="project" value="UniProtKB-KW"/>
</dbReference>
<comment type="catalytic activity">
    <reaction evidence="1">
        <text>(7,8-dihydropterin-6-yl)methyl diphosphate + 4-aminobenzoate = 7,8-dihydropteroate + diphosphate</text>
        <dbReference type="Rhea" id="RHEA:19949"/>
        <dbReference type="ChEBI" id="CHEBI:17836"/>
        <dbReference type="ChEBI" id="CHEBI:17839"/>
        <dbReference type="ChEBI" id="CHEBI:33019"/>
        <dbReference type="ChEBI" id="CHEBI:72950"/>
        <dbReference type="EC" id="2.5.1.15"/>
    </reaction>
</comment>
<evidence type="ECO:0000256" key="10">
    <source>
        <dbReference type="ARBA" id="ARBA00022842"/>
    </source>
</evidence>
<dbReference type="UniPathway" id="UPA00077">
    <property type="reaction ID" value="UER00156"/>
</dbReference>
<evidence type="ECO:0000256" key="3">
    <source>
        <dbReference type="ARBA" id="ARBA00004763"/>
    </source>
</evidence>
<dbReference type="GO" id="GO:0046656">
    <property type="term" value="P:folic acid biosynthetic process"/>
    <property type="evidence" value="ECO:0007669"/>
    <property type="project" value="UniProtKB-KW"/>
</dbReference>
<dbReference type="EC" id="2.5.1.15" evidence="6 14"/>
<dbReference type="GO" id="GO:0046654">
    <property type="term" value="P:tetrahydrofolate biosynthetic process"/>
    <property type="evidence" value="ECO:0007669"/>
    <property type="project" value="UniProtKB-UniPathway"/>
</dbReference>
<evidence type="ECO:0000256" key="12">
    <source>
        <dbReference type="ARBA" id="ARBA00030193"/>
    </source>
</evidence>
<dbReference type="GO" id="GO:0004156">
    <property type="term" value="F:dihydropteroate synthase activity"/>
    <property type="evidence" value="ECO:0007669"/>
    <property type="project" value="UniProtKB-EC"/>
</dbReference>
<gene>
    <name evidence="16" type="primary">folP</name>
    <name evidence="16" type="ORF">VPAL9027_03365</name>
</gene>
<dbReference type="CDD" id="cd00739">
    <property type="entry name" value="DHPS"/>
    <property type="match status" value="1"/>
</dbReference>
<dbReference type="RefSeq" id="WP_205408840.1">
    <property type="nucleotide sequence ID" value="NZ_AP024887.1"/>
</dbReference>
<evidence type="ECO:0000256" key="6">
    <source>
        <dbReference type="ARBA" id="ARBA00012458"/>
    </source>
</evidence>
<evidence type="ECO:0000313" key="16">
    <source>
        <dbReference type="EMBL" id="SJL85326.1"/>
    </source>
</evidence>
<proteinExistence type="inferred from homology"/>
<evidence type="ECO:0000256" key="4">
    <source>
        <dbReference type="ARBA" id="ARBA00009503"/>
    </source>
</evidence>
<dbReference type="InterPro" id="IPR006390">
    <property type="entry name" value="DHP_synth_dom"/>
</dbReference>
<keyword evidence="8 14" id="KW-0808">Transferase</keyword>
<comment type="cofactor">
    <cofactor evidence="2 14">
        <name>Mg(2+)</name>
        <dbReference type="ChEBI" id="CHEBI:18420"/>
    </cofactor>
</comment>
<comment type="pathway">
    <text evidence="3 14">Cofactor biosynthesis; tetrahydrofolate biosynthesis; 7,8-dihydrofolate from 2-amino-4-hydroxy-6-hydroxymethyl-7,8-dihydropteridine diphosphate and 4-aminobenzoate: step 1/2.</text>
</comment>
<protein>
    <recommendedName>
        <fullName evidence="7 14">Dihydropteroate synthase</fullName>
        <shortName evidence="14">DHPS</shortName>
        <ecNumber evidence="6 14">2.5.1.15</ecNumber>
    </recommendedName>
    <alternativeName>
        <fullName evidence="12 14">Dihydropteroate pyrophosphorylase</fullName>
    </alternativeName>
</protein>
<comment type="function">
    <text evidence="13 14">Catalyzes the condensation of para-aminobenzoate (pABA) with 6-hydroxymethyl-7,8-dihydropterin diphosphate (DHPt-PP) to form 7,8-dihydropteroate (H2Pte), the immediate precursor of folate derivatives.</text>
</comment>
<dbReference type="EMBL" id="FUFT01000013">
    <property type="protein sequence ID" value="SJL85326.1"/>
    <property type="molecule type" value="Genomic_DNA"/>
</dbReference>
<evidence type="ECO:0000313" key="17">
    <source>
        <dbReference type="Proteomes" id="UP000189475"/>
    </source>
</evidence>